<evidence type="ECO:0000313" key="4">
    <source>
        <dbReference type="EMBL" id="PUB16457.1"/>
    </source>
</evidence>
<accession>A0A2T6KKG6</accession>
<feature type="signal peptide" evidence="2">
    <location>
        <begin position="1"/>
        <end position="19"/>
    </location>
</feature>
<proteinExistence type="predicted"/>
<feature type="chain" id="PRO_5015743299" evidence="2">
    <location>
        <begin position="20"/>
        <end position="545"/>
    </location>
</feature>
<dbReference type="PANTHER" id="PTHR30570">
    <property type="entry name" value="PERIPLASMIC PHOSPHATE BINDING COMPONENT OF PHOSPHATE ABC TRANSPORTER"/>
    <property type="match status" value="1"/>
</dbReference>
<name>A0A2T6KKG6_9RHOB</name>
<dbReference type="SUPFAM" id="SSF53850">
    <property type="entry name" value="Periplasmic binding protein-like II"/>
    <property type="match status" value="1"/>
</dbReference>
<comment type="caution">
    <text evidence="4">The sequence shown here is derived from an EMBL/GenBank/DDBJ whole genome shotgun (WGS) entry which is preliminary data.</text>
</comment>
<gene>
    <name evidence="4" type="ORF">C8N45_103314</name>
</gene>
<evidence type="ECO:0000256" key="2">
    <source>
        <dbReference type="SAM" id="SignalP"/>
    </source>
</evidence>
<keyword evidence="5" id="KW-1185">Reference proteome</keyword>
<sequence length="545" mass="55833">MLKKIATALLCTVAPSVLTAQKVELRSSDGLISVKGEVIAFDGVLLTVATSVGEVNVPASDVGCYGFGCLTILSDAALNIPPNTFAAVVIDDVPAASSGAQPTAAAADPAPAAVPVSETLSIGFSDPRYADMFRTSTGAFVLSGQRDTRIGLTLPGQIELTNADRQEDVSVIFANTTENADIAVAVTPLTGAAEFVHQSPADWSLTGPLSHQLLGLDAFEVVVAEGIGLEAITLAQLAGIYAGDVTNWSELGGADLRILPLQLPASSGLHSEFSELVVAPSGKTVAKSVLTIPDEVGIVNSVTRFPGSIAVVSFGQADDSMVIPVAGGCDVAVAATPFSITSGDYPLIRPITATYAGPPRATLMPELLDHAATRAAQAAVAGQGFLDASPMLQEAAANNNRVVSVLDSALSDIDKPAAAKMFELLFDADRLSPTLIGGAVSGPEGAWNRAAFVALADALGDASYAGKEILFIGFAESANGDQAAIDVSERVANEMQAAFGLFAPDVIAENVLSVSAYGFGGVAPAACYQGQVDSETNSRVEIWVR</sequence>
<dbReference type="Pfam" id="PF12849">
    <property type="entry name" value="PBP_like_2"/>
    <property type="match status" value="1"/>
</dbReference>
<keyword evidence="1 2" id="KW-0732">Signal</keyword>
<dbReference type="InterPro" id="IPR024370">
    <property type="entry name" value="PBP_domain"/>
</dbReference>
<feature type="domain" description="PBP" evidence="3">
    <location>
        <begin position="178"/>
        <end position="362"/>
    </location>
</feature>
<dbReference type="RefSeq" id="WP_108386051.1">
    <property type="nucleotide sequence ID" value="NZ_QBUD01000003.1"/>
</dbReference>
<dbReference type="EMBL" id="QBUD01000003">
    <property type="protein sequence ID" value="PUB16457.1"/>
    <property type="molecule type" value="Genomic_DNA"/>
</dbReference>
<reference evidence="4 5" key="1">
    <citation type="submission" date="2018-04" db="EMBL/GenBank/DDBJ databases">
        <title>Genomic Encyclopedia of Archaeal and Bacterial Type Strains, Phase II (KMG-II): from individual species to whole genera.</title>
        <authorList>
            <person name="Goeker M."/>
        </authorList>
    </citation>
    <scope>NUCLEOTIDE SEQUENCE [LARGE SCALE GENOMIC DNA]</scope>
    <source>
        <strain evidence="4 5">DSM 29955</strain>
    </source>
</reference>
<organism evidence="4 5">
    <name type="scientific">Yoonia sediminilitoris</name>
    <dbReference type="NCBI Taxonomy" id="1286148"/>
    <lineage>
        <taxon>Bacteria</taxon>
        <taxon>Pseudomonadati</taxon>
        <taxon>Pseudomonadota</taxon>
        <taxon>Alphaproteobacteria</taxon>
        <taxon>Rhodobacterales</taxon>
        <taxon>Paracoccaceae</taxon>
        <taxon>Yoonia</taxon>
    </lineage>
</organism>
<dbReference type="Gene3D" id="3.40.190.10">
    <property type="entry name" value="Periplasmic binding protein-like II"/>
    <property type="match status" value="2"/>
</dbReference>
<evidence type="ECO:0000256" key="1">
    <source>
        <dbReference type="ARBA" id="ARBA00022729"/>
    </source>
</evidence>
<dbReference type="Proteomes" id="UP000244523">
    <property type="component" value="Unassembled WGS sequence"/>
</dbReference>
<protein>
    <submittedName>
        <fullName evidence="4">Periplasmic binding family protein</fullName>
    </submittedName>
</protein>
<dbReference type="PANTHER" id="PTHR30570:SF1">
    <property type="entry name" value="PHOSPHATE-BINDING PROTEIN PSTS"/>
    <property type="match status" value="1"/>
</dbReference>
<dbReference type="OrthoDB" id="9790048at2"/>
<evidence type="ECO:0000259" key="3">
    <source>
        <dbReference type="Pfam" id="PF12849"/>
    </source>
</evidence>
<dbReference type="AlphaFoldDB" id="A0A2T6KKG6"/>
<dbReference type="InterPro" id="IPR050811">
    <property type="entry name" value="Phosphate_ABC_transporter"/>
</dbReference>
<evidence type="ECO:0000313" key="5">
    <source>
        <dbReference type="Proteomes" id="UP000244523"/>
    </source>
</evidence>